<dbReference type="EMBL" id="AEAG01002718">
    <property type="protein sequence ID" value="EGH26701.1"/>
    <property type="molecule type" value="Genomic_DNA"/>
</dbReference>
<feature type="non-terminal residue" evidence="1">
    <location>
        <position position="42"/>
    </location>
</feature>
<comment type="caution">
    <text evidence="1">The sequence shown here is derived from an EMBL/GenBank/DDBJ whole genome shotgun (WGS) entry which is preliminary data.</text>
</comment>
<evidence type="ECO:0000313" key="1">
    <source>
        <dbReference type="EMBL" id="EGH26701.1"/>
    </source>
</evidence>
<proteinExistence type="predicted"/>
<evidence type="ECO:0000313" key="2">
    <source>
        <dbReference type="Proteomes" id="UP000003465"/>
    </source>
</evidence>
<organism evidence="1 2">
    <name type="scientific">Pseudomonas amygdali pv. mori str. 301020</name>
    <dbReference type="NCBI Taxonomy" id="629261"/>
    <lineage>
        <taxon>Bacteria</taxon>
        <taxon>Pseudomonadati</taxon>
        <taxon>Pseudomonadota</taxon>
        <taxon>Gammaproteobacteria</taxon>
        <taxon>Pseudomonadales</taxon>
        <taxon>Pseudomonadaceae</taxon>
        <taxon>Pseudomonas</taxon>
        <taxon>Pseudomonas amygdali</taxon>
    </lineage>
</organism>
<reference evidence="1 2" key="1">
    <citation type="journal article" date="2011" name="PLoS Pathog.">
        <title>Dynamic evolution of pathogenicity revealed by sequencing and comparative genomics of 19 Pseudomonas syringae isolates.</title>
        <authorList>
            <person name="Baltrus D.A."/>
            <person name="Nishimura M.T."/>
            <person name="Romanchuk A."/>
            <person name="Chang J.H."/>
            <person name="Mukhtar M.S."/>
            <person name="Cherkis K."/>
            <person name="Roach J."/>
            <person name="Grant S.R."/>
            <person name="Jones C.D."/>
            <person name="Dangl J.L."/>
        </authorList>
    </citation>
    <scope>NUCLEOTIDE SEQUENCE [LARGE SCALE GENOMIC DNA]</scope>
    <source>
        <strain evidence="1 2">301020</strain>
    </source>
</reference>
<name>A0A656GME9_PSEA0</name>
<accession>A0A656GME9</accession>
<dbReference type="AlphaFoldDB" id="A0A656GME9"/>
<protein>
    <submittedName>
        <fullName evidence="1">Uncharacterized protein</fullName>
    </submittedName>
</protein>
<feature type="non-terminal residue" evidence="1">
    <location>
        <position position="1"/>
    </location>
</feature>
<gene>
    <name evidence="1" type="ORF">PSYMO_36648</name>
</gene>
<dbReference type="Proteomes" id="UP000003465">
    <property type="component" value="Unassembled WGS sequence"/>
</dbReference>
<sequence>HAGWTALQGTNLIRKEDALNVFLPIVEFNATPMMGAQYALMV</sequence>